<evidence type="ECO:0000313" key="4">
    <source>
        <dbReference type="Proteomes" id="UP001197795"/>
    </source>
</evidence>
<comment type="caution">
    <text evidence="3">The sequence shown here is derived from an EMBL/GenBank/DDBJ whole genome shotgun (WGS) entry which is preliminary data.</text>
</comment>
<reference evidence="3 4" key="1">
    <citation type="submission" date="2021-10" db="EMBL/GenBank/DDBJ databases">
        <title>Anaerobic single-cell dispensing facilitates the cultivation of human gut bacteria.</title>
        <authorList>
            <person name="Afrizal A."/>
        </authorList>
    </citation>
    <scope>NUCLEOTIDE SEQUENCE [LARGE SCALE GENOMIC DNA]</scope>
    <source>
        <strain evidence="3 4">CLA-AA-H273</strain>
    </source>
</reference>
<dbReference type="AlphaFoldDB" id="A0AAE3A2Q0"/>
<evidence type="ECO:0000256" key="2">
    <source>
        <dbReference type="SAM" id="Phobius"/>
    </source>
</evidence>
<feature type="compositionally biased region" description="Basic and acidic residues" evidence="1">
    <location>
        <begin position="143"/>
        <end position="155"/>
    </location>
</feature>
<evidence type="ECO:0000313" key="3">
    <source>
        <dbReference type="EMBL" id="MCC2120264.1"/>
    </source>
</evidence>
<organism evidence="3 4">
    <name type="scientific">Waltera acetigignens</name>
    <dbReference type="NCBI Taxonomy" id="2981769"/>
    <lineage>
        <taxon>Bacteria</taxon>
        <taxon>Bacillati</taxon>
        <taxon>Bacillota</taxon>
        <taxon>Clostridia</taxon>
        <taxon>Lachnospirales</taxon>
        <taxon>Lachnospiraceae</taxon>
        <taxon>Waltera</taxon>
    </lineage>
</organism>
<keyword evidence="2" id="KW-0812">Transmembrane</keyword>
<keyword evidence="4" id="KW-1185">Reference proteome</keyword>
<feature type="region of interest" description="Disordered" evidence="1">
    <location>
        <begin position="135"/>
        <end position="162"/>
    </location>
</feature>
<sequence>MQRKNYKAYFTVEAAVLYPIVLGVIVLMTYLLFFQYDRCLLEQDMGRAAVRSGSRWMQKKEELNRQLQEKDMFFDTEKYIAWESELPVWKLEKNQVTVEQTGRMPYPFSEIAEVPRYWSAKAAFQVKRNNPVEILRNSQRYRGKTEETTESDNKENTSGAVQ</sequence>
<gene>
    <name evidence="3" type="ORF">LKD75_11835</name>
</gene>
<dbReference type="Proteomes" id="UP001197795">
    <property type="component" value="Unassembled WGS sequence"/>
</dbReference>
<proteinExistence type="predicted"/>
<evidence type="ECO:0008006" key="5">
    <source>
        <dbReference type="Google" id="ProtNLM"/>
    </source>
</evidence>
<name>A0AAE3A2Q0_9FIRM</name>
<dbReference type="RefSeq" id="WP_022312667.1">
    <property type="nucleotide sequence ID" value="NZ_JAJEPV010000029.1"/>
</dbReference>
<keyword evidence="2" id="KW-1133">Transmembrane helix</keyword>
<dbReference type="EMBL" id="JAJEPV010000029">
    <property type="protein sequence ID" value="MCC2120264.1"/>
    <property type="molecule type" value="Genomic_DNA"/>
</dbReference>
<feature type="transmembrane region" description="Helical" evidence="2">
    <location>
        <begin position="12"/>
        <end position="33"/>
    </location>
</feature>
<evidence type="ECO:0000256" key="1">
    <source>
        <dbReference type="SAM" id="MobiDB-lite"/>
    </source>
</evidence>
<accession>A0AAE3A2Q0</accession>
<protein>
    <recommendedName>
        <fullName evidence="5">TadE-like protein</fullName>
    </recommendedName>
</protein>
<keyword evidence="2" id="KW-0472">Membrane</keyword>